<feature type="domain" description="Transketolase-like pyrimidine-binding" evidence="8">
    <location>
        <begin position="604"/>
        <end position="800"/>
    </location>
</feature>
<dbReference type="PANTHER" id="PTHR23152:SF4">
    <property type="entry name" value="2-OXOADIPATE DEHYDROGENASE COMPLEX COMPONENT E1"/>
    <property type="match status" value="1"/>
</dbReference>
<evidence type="ECO:0000256" key="1">
    <source>
        <dbReference type="ARBA" id="ARBA00001964"/>
    </source>
</evidence>
<dbReference type="NCBIfam" id="TIGR00239">
    <property type="entry name" value="2oxo_dh_E1"/>
    <property type="match status" value="1"/>
</dbReference>
<dbReference type="InterPro" id="IPR023784">
    <property type="entry name" value="2oxoglutarate_DH_E1_bac"/>
</dbReference>
<organism evidence="9 10">
    <name type="scientific">Paenibacillus nuruki</name>
    <dbReference type="NCBI Taxonomy" id="1886670"/>
    <lineage>
        <taxon>Bacteria</taxon>
        <taxon>Bacillati</taxon>
        <taxon>Bacillota</taxon>
        <taxon>Bacilli</taxon>
        <taxon>Bacillales</taxon>
        <taxon>Paenibacillaceae</taxon>
        <taxon>Paenibacillus</taxon>
    </lineage>
</organism>
<dbReference type="GO" id="GO:0006099">
    <property type="term" value="P:tricarboxylic acid cycle"/>
    <property type="evidence" value="ECO:0007669"/>
    <property type="project" value="TreeGrafter"/>
</dbReference>
<evidence type="ECO:0000256" key="3">
    <source>
        <dbReference type="ARBA" id="ARBA00023052"/>
    </source>
</evidence>
<evidence type="ECO:0000256" key="5">
    <source>
        <dbReference type="ARBA" id="ARBA00051911"/>
    </source>
</evidence>
<evidence type="ECO:0000256" key="7">
    <source>
        <dbReference type="SAM" id="MobiDB-lite"/>
    </source>
</evidence>
<gene>
    <name evidence="9" type="primary">ogdH</name>
    <name evidence="6" type="synonym">odhA</name>
    <name evidence="9" type="ORF">PTI45_00391</name>
</gene>
<dbReference type="SUPFAM" id="SSF52518">
    <property type="entry name" value="Thiamin diphosphate-binding fold (THDP-binding)"/>
    <property type="match status" value="2"/>
</dbReference>
<comment type="function">
    <text evidence="6">E1 component of the 2-oxoglutarate dehydrogenase (OGDH) complex which catalyzes the decarboxylation of 2-oxoglutarate, the first step in the conversion of 2-oxoglutarate to succinyl-CoA and CO(2).</text>
</comment>
<dbReference type="RefSeq" id="WP_069325870.1">
    <property type="nucleotide sequence ID" value="NZ_MDER01000024.1"/>
</dbReference>
<protein>
    <recommendedName>
        <fullName evidence="6">2-oxoglutarate dehydrogenase E1 component</fullName>
        <ecNumber evidence="6">1.2.4.2</ecNumber>
    </recommendedName>
    <alternativeName>
        <fullName evidence="6">Alpha-ketoglutarate dehydrogenase</fullName>
    </alternativeName>
</protein>
<proteinExistence type="inferred from homology"/>
<evidence type="ECO:0000313" key="10">
    <source>
        <dbReference type="Proteomes" id="UP000094578"/>
    </source>
</evidence>
<dbReference type="Pfam" id="PF02779">
    <property type="entry name" value="Transket_pyr"/>
    <property type="match status" value="1"/>
</dbReference>
<dbReference type="EC" id="1.2.4.2" evidence="6"/>
<dbReference type="GO" id="GO:0005829">
    <property type="term" value="C:cytosol"/>
    <property type="evidence" value="ECO:0007669"/>
    <property type="project" value="TreeGrafter"/>
</dbReference>
<reference evidence="9 10" key="1">
    <citation type="submission" date="2016-08" db="EMBL/GenBank/DDBJ databases">
        <title>Genome sequencing of Paenibacillus sp. TI45-13ar, isolated from Korean traditional nuruk.</title>
        <authorList>
            <person name="Kim S.-J."/>
        </authorList>
    </citation>
    <scope>NUCLEOTIDE SEQUENCE [LARGE SCALE GENOMIC DNA]</scope>
    <source>
        <strain evidence="9 10">TI45-13ar</strain>
    </source>
</reference>
<evidence type="ECO:0000259" key="8">
    <source>
        <dbReference type="SMART" id="SM00861"/>
    </source>
</evidence>
<dbReference type="STRING" id="1886670.PTI45_00391"/>
<dbReference type="InterPro" id="IPR011603">
    <property type="entry name" value="2oxoglutarate_DH_E1"/>
</dbReference>
<dbReference type="PIRSF" id="PIRSF000157">
    <property type="entry name" value="Oxoglu_dh_E1"/>
    <property type="match status" value="1"/>
</dbReference>
<keyword evidence="2 6" id="KW-0560">Oxidoreductase</keyword>
<accession>A0A1E3L8M7</accession>
<dbReference type="InterPro" id="IPR042179">
    <property type="entry name" value="KGD_C_sf"/>
</dbReference>
<dbReference type="InterPro" id="IPR005475">
    <property type="entry name" value="Transketolase-like_Pyr-bd"/>
</dbReference>
<dbReference type="PANTHER" id="PTHR23152">
    <property type="entry name" value="2-OXOGLUTARATE DEHYDROGENASE"/>
    <property type="match status" value="1"/>
</dbReference>
<dbReference type="Gene3D" id="1.10.287.1150">
    <property type="entry name" value="TPP helical domain"/>
    <property type="match status" value="1"/>
</dbReference>
<dbReference type="NCBIfam" id="NF006914">
    <property type="entry name" value="PRK09404.1"/>
    <property type="match status" value="1"/>
</dbReference>
<dbReference type="Pfam" id="PF16870">
    <property type="entry name" value="OxoGdeHyase_C"/>
    <property type="match status" value="1"/>
</dbReference>
<dbReference type="InterPro" id="IPR031717">
    <property type="entry name" value="ODO-1/KGD_C"/>
</dbReference>
<comment type="cofactor">
    <cofactor evidence="1 6">
        <name>thiamine diphosphate</name>
        <dbReference type="ChEBI" id="CHEBI:58937"/>
    </cofactor>
</comment>
<dbReference type="PATRIC" id="fig|1886670.3.peg.407"/>
<keyword evidence="4 6" id="KW-0324">Glycolysis</keyword>
<comment type="catalytic activity">
    <reaction evidence="5 6">
        <text>N(6)-[(R)-lipoyl]-L-lysyl-[protein] + 2-oxoglutarate + H(+) = N(6)-[(R)-S(8)-succinyldihydrolipoyl]-L-lysyl-[protein] + CO2</text>
        <dbReference type="Rhea" id="RHEA:12188"/>
        <dbReference type="Rhea" id="RHEA-COMP:10474"/>
        <dbReference type="Rhea" id="RHEA-COMP:20092"/>
        <dbReference type="ChEBI" id="CHEBI:15378"/>
        <dbReference type="ChEBI" id="CHEBI:16526"/>
        <dbReference type="ChEBI" id="CHEBI:16810"/>
        <dbReference type="ChEBI" id="CHEBI:83099"/>
        <dbReference type="ChEBI" id="CHEBI:83120"/>
        <dbReference type="EC" id="1.2.4.2"/>
    </reaction>
</comment>
<dbReference type="Pfam" id="PF16078">
    <property type="entry name" value="2-oxogl_dehyd_N"/>
    <property type="match status" value="1"/>
</dbReference>
<comment type="similarity">
    <text evidence="6">Belongs to the alpha-ketoglutarate dehydrogenase family.</text>
</comment>
<dbReference type="HAMAP" id="MF_01169">
    <property type="entry name" value="SucA_OdhA"/>
    <property type="match status" value="1"/>
</dbReference>
<dbReference type="InterPro" id="IPR029061">
    <property type="entry name" value="THDP-binding"/>
</dbReference>
<dbReference type="GO" id="GO:0006096">
    <property type="term" value="P:glycolytic process"/>
    <property type="evidence" value="ECO:0007669"/>
    <property type="project" value="UniProtKB-UniRule"/>
</dbReference>
<dbReference type="SMART" id="SM00861">
    <property type="entry name" value="Transket_pyr"/>
    <property type="match status" value="1"/>
</dbReference>
<sequence>MTIDESNQPWLWESYYGPNLGYVQEQYELYKQDPNSVDEGYRELFERYGEPVAPVTVSSGQTVVSSSTETPAKVDTNLLKKAVAAERLVWNIRTYGHLAADIDPLGLSTATDVRLLDPEQYGLGQRDLAQLPASLIWENAPPEAKDGWEAIQMLRKKYTGPLAYEFAHVHDEKERNWLNRQVETGSSTLSLDDEERIELFKRLVEVEQFEEFLHRTFIGQKRFSIEGNDVLVPMLDSIVRIAARSGARHVLMGMAHRGRLNVLAHVLGKPYSKIFSEFHHSPNKDTMPSEGSMGVTFGWTGDVKYHLGAHRSVTPEGQSFETRLTLANNPSHLEYVNPVVEGFTRAAQDDRTDKGYPRQDPDKAAAIIMHGDAAFAGEGIVAETLNFNQLTGYQNGGTIHIIVNNRLGFTTDSGDSRSTHYASDLAKGYEIPIIHVNADDPEACLRAVAMATEYRNLFKKDFLIDLIGYRRYGHNETDDPETTQPIMYGKVKNHLRVASLYGNKLAKQGVVDEKRYEQFKAEIQDHLKSIYEEVKTDHTEDSNAPLNRLEADSKTPEASTGVPANLLNTINEGLLKWPENFNVYPKLQRILERRATALSPEGKVDWGHAETLAFASILADGKPIRITGQDVERATFAHRNLVLHDAQTGEPFCPLHRLPEAKASFAIHNSPLSEASVLGFEYGYNVYAPETLVIWEAQYGDFTNAAQVIIDQFISAGRSKWTQKSSLVMLLPHGHEGMGPEHSSARPERFLQLAAEDNFTVANLTSASQYFHLLRRQARSTQEENVRPLVVMAPKSLIRNPRVASSPAEFSEGTFQPILQQKGLGDKKNAVQRVILCTGKVAIDLEEALDKNKEEDYSWLHVIRVEQLYPFPKEEINAVLAEFTNLQEIIWLQEEPQNMGYWRYTDARLRDLAQEGVAVSYIGRPERSSPASGYQHIHAIEQQRILGLALKQNSLQNNISLGGSRL</sequence>
<evidence type="ECO:0000256" key="2">
    <source>
        <dbReference type="ARBA" id="ARBA00023002"/>
    </source>
</evidence>
<dbReference type="InterPro" id="IPR001017">
    <property type="entry name" value="DH_E1"/>
</dbReference>
<dbReference type="NCBIfam" id="NF008907">
    <property type="entry name" value="PRK12270.1"/>
    <property type="match status" value="1"/>
</dbReference>
<dbReference type="Gene3D" id="3.40.50.11610">
    <property type="entry name" value="Multifunctional 2-oxoglutarate metabolism enzyme, C-terminal domain"/>
    <property type="match status" value="1"/>
</dbReference>
<dbReference type="InterPro" id="IPR032106">
    <property type="entry name" value="2-oxogl_dehyd_N"/>
</dbReference>
<dbReference type="CDD" id="cd02016">
    <property type="entry name" value="TPP_E1_OGDC_like"/>
    <property type="match status" value="1"/>
</dbReference>
<dbReference type="AlphaFoldDB" id="A0A1E3L8M7"/>
<comment type="subunit">
    <text evidence="6">Homodimer. Part of the 2-oxoglutarate dehydrogenase (OGDH) complex composed of E1 (2-oxoglutarate dehydrogenase), E2 (dihydrolipoamide succinyltransferase) and E3 (dihydrolipoamide dehydrogenase); the complex contains multiple copies of the three enzymatic components (E1, E2 and E3).</text>
</comment>
<dbReference type="GO" id="GO:0004591">
    <property type="term" value="F:oxoglutarate dehydrogenase (succinyl-transferring) activity"/>
    <property type="evidence" value="ECO:0007669"/>
    <property type="project" value="UniProtKB-UniRule"/>
</dbReference>
<dbReference type="FunFam" id="3.40.50.970:FF:000036">
    <property type="entry name" value="2-oxoglutarate dehydrogenase E1 component"/>
    <property type="match status" value="1"/>
</dbReference>
<dbReference type="EMBL" id="MDER01000024">
    <property type="protein sequence ID" value="ODP30149.1"/>
    <property type="molecule type" value="Genomic_DNA"/>
</dbReference>
<keyword evidence="10" id="KW-1185">Reference proteome</keyword>
<comment type="caution">
    <text evidence="9">The sequence shown here is derived from an EMBL/GenBank/DDBJ whole genome shotgun (WGS) entry which is preliminary data.</text>
</comment>
<dbReference type="Proteomes" id="UP000094578">
    <property type="component" value="Unassembled WGS sequence"/>
</dbReference>
<evidence type="ECO:0000313" key="9">
    <source>
        <dbReference type="EMBL" id="ODP30149.1"/>
    </source>
</evidence>
<keyword evidence="3 6" id="KW-0786">Thiamine pyrophosphate</keyword>
<dbReference type="Gene3D" id="3.40.50.12470">
    <property type="match status" value="1"/>
</dbReference>
<dbReference type="GO" id="GO:0030976">
    <property type="term" value="F:thiamine pyrophosphate binding"/>
    <property type="evidence" value="ECO:0007669"/>
    <property type="project" value="UniProtKB-UniRule"/>
</dbReference>
<dbReference type="GO" id="GO:0045252">
    <property type="term" value="C:oxoglutarate dehydrogenase complex"/>
    <property type="evidence" value="ECO:0007669"/>
    <property type="project" value="TreeGrafter"/>
</dbReference>
<evidence type="ECO:0000256" key="4">
    <source>
        <dbReference type="ARBA" id="ARBA00023152"/>
    </source>
</evidence>
<name>A0A1E3L8M7_9BACL</name>
<feature type="region of interest" description="Disordered" evidence="7">
    <location>
        <begin position="536"/>
        <end position="560"/>
    </location>
</feature>
<dbReference type="Pfam" id="PF00676">
    <property type="entry name" value="E1_dh"/>
    <property type="match status" value="1"/>
</dbReference>
<dbReference type="Gene3D" id="3.40.50.970">
    <property type="match status" value="1"/>
</dbReference>
<evidence type="ECO:0000256" key="6">
    <source>
        <dbReference type="HAMAP-Rule" id="MF_01169"/>
    </source>
</evidence>